<evidence type="ECO:0000256" key="1">
    <source>
        <dbReference type="SAM" id="Phobius"/>
    </source>
</evidence>
<keyword evidence="1" id="KW-1133">Transmembrane helix</keyword>
<keyword evidence="1" id="KW-0472">Membrane</keyword>
<feature type="transmembrane region" description="Helical" evidence="1">
    <location>
        <begin position="165"/>
        <end position="187"/>
    </location>
</feature>
<evidence type="ECO:0000313" key="3">
    <source>
        <dbReference type="Proteomes" id="UP000798808"/>
    </source>
</evidence>
<organism evidence="2 3">
    <name type="scientific">Fulvivirga kasyanovii</name>
    <dbReference type="NCBI Taxonomy" id="396812"/>
    <lineage>
        <taxon>Bacteria</taxon>
        <taxon>Pseudomonadati</taxon>
        <taxon>Bacteroidota</taxon>
        <taxon>Cytophagia</taxon>
        <taxon>Cytophagales</taxon>
        <taxon>Fulvivirgaceae</taxon>
        <taxon>Fulvivirga</taxon>
    </lineage>
</organism>
<sequence length="191" mass="22127">MVQKLKAVGALAVVFLLVLATNKMDSNHFKVVKRSLSTIYKDRLVAQDYIYRLSINLQDKKLDLALEDKVNHHLNDSINHLVELYAETKLTTSEARYFKSFRNSLDELYSLEQNFEENPSLEYKQEIYQQHIALNQQLDELSKIQLKEGKRQIEISNRSISTSDLISNIEIGVLIVIGLIIQALIFFKPMR</sequence>
<accession>A0ABW9RS18</accession>
<comment type="caution">
    <text evidence="2">The sequence shown here is derived from an EMBL/GenBank/DDBJ whole genome shotgun (WGS) entry which is preliminary data.</text>
</comment>
<reference evidence="2 3" key="1">
    <citation type="submission" date="2019-02" db="EMBL/GenBank/DDBJ databases">
        <authorList>
            <person name="Goldberg S.R."/>
            <person name="Haltli B.A."/>
            <person name="Correa H."/>
            <person name="Russell K.G."/>
        </authorList>
    </citation>
    <scope>NUCLEOTIDE SEQUENCE [LARGE SCALE GENOMIC DNA]</scope>
    <source>
        <strain evidence="2 3">JCM 16186</strain>
    </source>
</reference>
<keyword evidence="3" id="KW-1185">Reference proteome</keyword>
<dbReference type="EMBL" id="SMLW01000606">
    <property type="protein sequence ID" value="MTI26969.1"/>
    <property type="molecule type" value="Genomic_DNA"/>
</dbReference>
<protein>
    <recommendedName>
        <fullName evidence="4">Chemotaxis methyl-accepting receptor HlyB-like 4HB MCP domain-containing protein</fullName>
    </recommendedName>
</protein>
<gene>
    <name evidence="2" type="ORF">E1163_18575</name>
</gene>
<name>A0ABW9RS18_9BACT</name>
<keyword evidence="1" id="KW-0812">Transmembrane</keyword>
<dbReference type="Proteomes" id="UP000798808">
    <property type="component" value="Unassembled WGS sequence"/>
</dbReference>
<evidence type="ECO:0008006" key="4">
    <source>
        <dbReference type="Google" id="ProtNLM"/>
    </source>
</evidence>
<evidence type="ECO:0000313" key="2">
    <source>
        <dbReference type="EMBL" id="MTI26969.1"/>
    </source>
</evidence>
<proteinExistence type="predicted"/>
<dbReference type="RefSeq" id="WP_155173977.1">
    <property type="nucleotide sequence ID" value="NZ_BAAAFL010000068.1"/>
</dbReference>